<dbReference type="AlphaFoldDB" id="A0A183SFV1"/>
<reference evidence="1 2" key="2">
    <citation type="submission" date="2018-11" db="EMBL/GenBank/DDBJ databases">
        <authorList>
            <consortium name="Pathogen Informatics"/>
        </authorList>
    </citation>
    <scope>NUCLEOTIDE SEQUENCE [LARGE SCALE GENOMIC DNA]</scope>
    <source>
        <strain evidence="1 2">NST_G2</strain>
    </source>
</reference>
<reference evidence="3" key="1">
    <citation type="submission" date="2016-06" db="UniProtKB">
        <authorList>
            <consortium name="WormBaseParasite"/>
        </authorList>
    </citation>
    <scope>IDENTIFICATION</scope>
</reference>
<dbReference type="OrthoDB" id="425014at2759"/>
<organism evidence="3">
    <name type="scientific">Schistocephalus solidus</name>
    <name type="common">Tapeworm</name>
    <dbReference type="NCBI Taxonomy" id="70667"/>
    <lineage>
        <taxon>Eukaryota</taxon>
        <taxon>Metazoa</taxon>
        <taxon>Spiralia</taxon>
        <taxon>Lophotrochozoa</taxon>
        <taxon>Platyhelminthes</taxon>
        <taxon>Cestoda</taxon>
        <taxon>Eucestoda</taxon>
        <taxon>Diphyllobothriidea</taxon>
        <taxon>Diphyllobothriidae</taxon>
        <taxon>Schistocephalus</taxon>
    </lineage>
</organism>
<accession>A0A183SFV1</accession>
<keyword evidence="2" id="KW-1185">Reference proteome</keyword>
<sequence length="101" mass="11155">MMARSTDNGTGSEAFAVTNGVKQGCILVPTLFSLMFPAMLTDAYREERPGISIAYRMEMRHHPSHWEGIARNRLAWRRTVKTGAAIYEANRIATAKAKGAA</sequence>
<evidence type="ECO:0000313" key="1">
    <source>
        <dbReference type="EMBL" id="VDL89484.1"/>
    </source>
</evidence>
<evidence type="ECO:0000313" key="2">
    <source>
        <dbReference type="Proteomes" id="UP000275846"/>
    </source>
</evidence>
<name>A0A183SFV1_SCHSO</name>
<dbReference type="EMBL" id="UYSU01032429">
    <property type="protein sequence ID" value="VDL89484.1"/>
    <property type="molecule type" value="Genomic_DNA"/>
</dbReference>
<gene>
    <name evidence="1" type="ORF">SSLN_LOCUS3099</name>
</gene>
<dbReference type="WBParaSite" id="SSLN_0000319901-mRNA-1">
    <property type="protein sequence ID" value="SSLN_0000319901-mRNA-1"/>
    <property type="gene ID" value="SSLN_0000319901"/>
</dbReference>
<dbReference type="Proteomes" id="UP000275846">
    <property type="component" value="Unassembled WGS sequence"/>
</dbReference>
<evidence type="ECO:0000313" key="3">
    <source>
        <dbReference type="WBParaSite" id="SSLN_0000319901-mRNA-1"/>
    </source>
</evidence>
<protein>
    <submittedName>
        <fullName evidence="3">Reverse transcriptase domain-containing protein</fullName>
    </submittedName>
</protein>
<proteinExistence type="predicted"/>